<dbReference type="GO" id="GO:0003723">
    <property type="term" value="F:RNA binding"/>
    <property type="evidence" value="ECO:0007669"/>
    <property type="project" value="InterPro"/>
</dbReference>
<reference evidence="3" key="1">
    <citation type="submission" date="2020-04" db="EMBL/GenBank/DDBJ databases">
        <authorList>
            <person name="Neveu A P."/>
        </authorList>
    </citation>
    <scope>NUCLEOTIDE SEQUENCE</scope>
    <source>
        <tissue evidence="3">Whole embryo</tissue>
    </source>
</reference>
<feature type="region of interest" description="Disordered" evidence="1">
    <location>
        <begin position="267"/>
        <end position="329"/>
    </location>
</feature>
<gene>
    <name evidence="3" type="primary">Nufip1</name>
</gene>
<feature type="region of interest" description="Disordered" evidence="1">
    <location>
        <begin position="169"/>
        <end position="213"/>
    </location>
</feature>
<dbReference type="AlphaFoldDB" id="A0A6F9DMZ5"/>
<proteinExistence type="evidence at transcript level"/>
<evidence type="ECO:0000313" key="3">
    <source>
        <dbReference type="EMBL" id="CAB3264499.1"/>
    </source>
</evidence>
<accession>A0A6F9DMZ5</accession>
<dbReference type="PANTHER" id="PTHR13309">
    <property type="entry name" value="NUCLEAR FRAGILE X MENTAL RETARDATION PROTEIN INTERACTING PROTEIN 1"/>
    <property type="match status" value="1"/>
</dbReference>
<protein>
    <submittedName>
        <fullName evidence="3">Nuclear fragile X mental retardation-interacting protein 1</fullName>
    </submittedName>
</protein>
<organism evidence="3">
    <name type="scientific">Phallusia mammillata</name>
    <dbReference type="NCBI Taxonomy" id="59560"/>
    <lineage>
        <taxon>Eukaryota</taxon>
        <taxon>Metazoa</taxon>
        <taxon>Chordata</taxon>
        <taxon>Tunicata</taxon>
        <taxon>Ascidiacea</taxon>
        <taxon>Phlebobranchia</taxon>
        <taxon>Ascidiidae</taxon>
        <taxon>Phallusia</taxon>
    </lineage>
</organism>
<evidence type="ECO:0000259" key="2">
    <source>
        <dbReference type="PROSITE" id="PS00028"/>
    </source>
</evidence>
<feature type="compositionally biased region" description="Basic and acidic residues" evidence="1">
    <location>
        <begin position="278"/>
        <end position="290"/>
    </location>
</feature>
<dbReference type="InterPro" id="IPR013087">
    <property type="entry name" value="Znf_C2H2_type"/>
</dbReference>
<dbReference type="EMBL" id="LR788637">
    <property type="protein sequence ID" value="CAB3264499.1"/>
    <property type="molecule type" value="mRNA"/>
</dbReference>
<dbReference type="PANTHER" id="PTHR13309:SF0">
    <property type="entry name" value="FMR1-INTERACTING PROTEIN NUFIP1"/>
    <property type="match status" value="1"/>
</dbReference>
<dbReference type="GO" id="GO:0005634">
    <property type="term" value="C:nucleus"/>
    <property type="evidence" value="ECO:0007669"/>
    <property type="project" value="TreeGrafter"/>
</dbReference>
<feature type="compositionally biased region" description="Polar residues" evidence="1">
    <location>
        <begin position="291"/>
        <end position="302"/>
    </location>
</feature>
<dbReference type="Pfam" id="PF10453">
    <property type="entry name" value="NUFIP1"/>
    <property type="match status" value="1"/>
</dbReference>
<sequence>MNPNCFTFQELANNASAFNQFALGGQQYETSHDKSYTNVHTSALPRDGHYCQKQKFNKKRTLENCSAGWGGKKQKSENFIDFCDVCDRGFKTQEKKQEHFSQHIKCLETGCKFEAHFKIVEIHRRNFHGPYGPKTSLESPEEIKKWREERRKKFPTSARIQEKQATEIERHKSGAILQPQSFSKFRGKRSNRGGRGSRGNRFRGRGNSRNVENNKYVVYEQQKPTNNPMDFFAANQDLQNDVLDGETPAEEAIPSIGKGLGGLGMLMSNYDSEDSDDSEKTPNEVTKLSDTETAVKNINSSKDGAKPALSEKPGQYKKGRNKQQSRPAYKSRLARPSLLRKLLEPEMRRERNDILQCVRFIVENNFFDKSDEHI</sequence>
<evidence type="ECO:0000256" key="1">
    <source>
        <dbReference type="SAM" id="MobiDB-lite"/>
    </source>
</evidence>
<dbReference type="GO" id="GO:0000492">
    <property type="term" value="P:box C/D snoRNP assembly"/>
    <property type="evidence" value="ECO:0007669"/>
    <property type="project" value="TreeGrafter"/>
</dbReference>
<feature type="domain" description="C2H2-type" evidence="2">
    <location>
        <begin position="83"/>
        <end position="103"/>
    </location>
</feature>
<dbReference type="PROSITE" id="PS00028">
    <property type="entry name" value="ZINC_FINGER_C2H2_1"/>
    <property type="match status" value="1"/>
</dbReference>
<name>A0A6F9DMZ5_9ASCI</name>
<dbReference type="InterPro" id="IPR039136">
    <property type="entry name" value="NUFIP1-like"/>
</dbReference>
<dbReference type="InterPro" id="IPR019496">
    <property type="entry name" value="NUFIP1_cons_dom"/>
</dbReference>